<name>A0A931JAB7_9BURK</name>
<evidence type="ECO:0000313" key="2">
    <source>
        <dbReference type="EMBL" id="MBH9579307.1"/>
    </source>
</evidence>
<proteinExistence type="predicted"/>
<feature type="compositionally biased region" description="Gly residues" evidence="1">
    <location>
        <begin position="389"/>
        <end position="406"/>
    </location>
</feature>
<dbReference type="RefSeq" id="WP_198113122.1">
    <property type="nucleotide sequence ID" value="NZ_JAEDAK010000020.1"/>
</dbReference>
<feature type="region of interest" description="Disordered" evidence="1">
    <location>
        <begin position="384"/>
        <end position="412"/>
    </location>
</feature>
<dbReference type="PROSITE" id="PS51257">
    <property type="entry name" value="PROKAR_LIPOPROTEIN"/>
    <property type="match status" value="1"/>
</dbReference>
<feature type="region of interest" description="Disordered" evidence="1">
    <location>
        <begin position="29"/>
        <end position="61"/>
    </location>
</feature>
<dbReference type="EMBL" id="JAEDAK010000020">
    <property type="protein sequence ID" value="MBH9579307.1"/>
    <property type="molecule type" value="Genomic_DNA"/>
</dbReference>
<evidence type="ECO:0000313" key="3">
    <source>
        <dbReference type="Proteomes" id="UP000613266"/>
    </source>
</evidence>
<keyword evidence="3" id="KW-1185">Reference proteome</keyword>
<protein>
    <submittedName>
        <fullName evidence="2">Uncharacterized protein</fullName>
    </submittedName>
</protein>
<organism evidence="2 3">
    <name type="scientific">Inhella proteolytica</name>
    <dbReference type="NCBI Taxonomy" id="2795029"/>
    <lineage>
        <taxon>Bacteria</taxon>
        <taxon>Pseudomonadati</taxon>
        <taxon>Pseudomonadota</taxon>
        <taxon>Betaproteobacteria</taxon>
        <taxon>Burkholderiales</taxon>
        <taxon>Sphaerotilaceae</taxon>
        <taxon>Inhella</taxon>
    </lineage>
</organism>
<gene>
    <name evidence="2" type="ORF">I7X39_20620</name>
</gene>
<evidence type="ECO:0000256" key="1">
    <source>
        <dbReference type="SAM" id="MobiDB-lite"/>
    </source>
</evidence>
<comment type="caution">
    <text evidence="2">The sequence shown here is derived from an EMBL/GenBank/DDBJ whole genome shotgun (WGS) entry which is preliminary data.</text>
</comment>
<accession>A0A931JAB7</accession>
<reference evidence="2" key="1">
    <citation type="submission" date="2020-12" db="EMBL/GenBank/DDBJ databases">
        <title>The genome sequence of Inhella sp. 1Y17.</title>
        <authorList>
            <person name="Liu Y."/>
        </authorList>
    </citation>
    <scope>NUCLEOTIDE SEQUENCE</scope>
    <source>
        <strain evidence="2">1Y17</strain>
    </source>
</reference>
<sequence length="637" mass="66128">MQIPSARTVSTLILLGLLLACGGGRERAEAPQSQPLARLHSPATARAPAEDCAGSTPRHAGPVGLRQVGEHCLRSFEPLLPAAAPSGPQRRTAATAPMTVNELFDWAELRYSNFFPSKQSTRSLSPYQYRYYPESGNHVAVTASDGKVWVQGPMSDGALLYVGQMADFVCLVKPLTEGCAPPKTCNAPASWVVAGNTCNPGQGQPSTLTEGSQYTFVDPTPPATGTATFACENGALVQRAGARCEVPPPNACNTSDLSWTVSGVQCKANANEPTQLPWGESHTFLASSTTIGSITLRCDIGSLTQVSPPTCASTVPVFCTSTSPSWTVDGATCNAEDLVPLLAEGSTYKFKDSLGETTGTASYVCRSGSLEPLGDAECKQIPHMRDSFGGDGGASDGGASGDGSAGDGAPIVGGQVRVEDMNGRTAFATTDSQGYYRVKLTGMVPPLVLSVTRSDGVVRRSFSTQALRINGYIFMGITGLTDKMASDIARASGQSGAAGLTPAMLAANPSAITAALEALRNDPVVSNALTIAGVNPSSFDPLYTPFRLDGTGYDKALDLLVVTVDASGATVVKSVDCPAPSSWTVGNLTCVPDPSDPLIVPNDRSVVFHDTRAPNTGTAAFSCLKAVLYGPILPSCK</sequence>
<dbReference type="AlphaFoldDB" id="A0A931JAB7"/>
<dbReference type="Proteomes" id="UP000613266">
    <property type="component" value="Unassembled WGS sequence"/>
</dbReference>